<sequence>MEAERAEMLARHGARVRAIRWFGGVGQRPAPHEVPIETFAEEVELLRRDADRVAIVGTSFGAEAALVTASLHPIDVTVAVAPSSVVWAGNSEGTWSSHWTHRGAPLPFVPFAPSWVSSTDPPEYRALYESSVDRDASAAAAAAIRSEDIDGVVMLIAGGDDRVWPSTRFARELAERRTAKGLETTTITHPGAGHRLLLPGESVVTAGVTMARGGSPSADAKLGALAWPKIAKALQLRA</sequence>
<gene>
    <name evidence="2" type="ORF">RN51_02257</name>
</gene>
<comment type="caution">
    <text evidence="2">The sequence shown here is derived from an EMBL/GenBank/DDBJ whole genome shotgun (WGS) entry which is preliminary data.</text>
</comment>
<dbReference type="Pfam" id="PF08840">
    <property type="entry name" value="BAAT_C"/>
    <property type="match status" value="1"/>
</dbReference>
<dbReference type="Gene3D" id="3.40.50.1820">
    <property type="entry name" value="alpha/beta hydrolase"/>
    <property type="match status" value="1"/>
</dbReference>
<name>A0A0F0KK70_9MICO</name>
<dbReference type="AlphaFoldDB" id="A0A0F0KK70"/>
<proteinExistence type="predicted"/>
<dbReference type="PANTHER" id="PTHR10824">
    <property type="entry name" value="ACYL-COENZYME A THIOESTERASE-RELATED"/>
    <property type="match status" value="1"/>
</dbReference>
<dbReference type="SUPFAM" id="SSF53474">
    <property type="entry name" value="alpha/beta-Hydrolases"/>
    <property type="match status" value="1"/>
</dbReference>
<protein>
    <recommendedName>
        <fullName evidence="1">BAAT/Acyl-CoA thioester hydrolase C-terminal domain-containing protein</fullName>
    </recommendedName>
</protein>
<evidence type="ECO:0000313" key="3">
    <source>
        <dbReference type="Proteomes" id="UP000033725"/>
    </source>
</evidence>
<dbReference type="GO" id="GO:0006631">
    <property type="term" value="P:fatty acid metabolic process"/>
    <property type="evidence" value="ECO:0007669"/>
    <property type="project" value="TreeGrafter"/>
</dbReference>
<dbReference type="GO" id="GO:0047617">
    <property type="term" value="F:fatty acyl-CoA hydrolase activity"/>
    <property type="evidence" value="ECO:0007669"/>
    <property type="project" value="TreeGrafter"/>
</dbReference>
<organism evidence="2 3">
    <name type="scientific">Microbacterium oxydans</name>
    <dbReference type="NCBI Taxonomy" id="82380"/>
    <lineage>
        <taxon>Bacteria</taxon>
        <taxon>Bacillati</taxon>
        <taxon>Actinomycetota</taxon>
        <taxon>Actinomycetes</taxon>
        <taxon>Micrococcales</taxon>
        <taxon>Microbacteriaceae</taxon>
        <taxon>Microbacterium</taxon>
    </lineage>
</organism>
<evidence type="ECO:0000259" key="1">
    <source>
        <dbReference type="Pfam" id="PF08840"/>
    </source>
</evidence>
<dbReference type="PANTHER" id="PTHR10824:SF4">
    <property type="entry name" value="ACYL-COENZYME A THIOESTERASE 1-LIKE"/>
    <property type="match status" value="1"/>
</dbReference>
<dbReference type="InterPro" id="IPR014940">
    <property type="entry name" value="BAAT_C"/>
</dbReference>
<dbReference type="EMBL" id="JYIV01000027">
    <property type="protein sequence ID" value="KJL21243.1"/>
    <property type="molecule type" value="Genomic_DNA"/>
</dbReference>
<dbReference type="GO" id="GO:0006637">
    <property type="term" value="P:acyl-CoA metabolic process"/>
    <property type="evidence" value="ECO:0007669"/>
    <property type="project" value="TreeGrafter"/>
</dbReference>
<accession>A0A0F0KK70</accession>
<feature type="domain" description="BAAT/Acyl-CoA thioester hydrolase C-terminal" evidence="1">
    <location>
        <begin position="35"/>
        <end position="232"/>
    </location>
</feature>
<dbReference type="PATRIC" id="fig|82380.10.peg.2269"/>
<evidence type="ECO:0000313" key="2">
    <source>
        <dbReference type="EMBL" id="KJL21243.1"/>
    </source>
</evidence>
<reference evidence="2 3" key="1">
    <citation type="submission" date="2015-02" db="EMBL/GenBank/DDBJ databases">
        <title>Draft genome sequences of ten Microbacterium spp. with emphasis on heavy metal contaminated environments.</title>
        <authorList>
            <person name="Corretto E."/>
        </authorList>
    </citation>
    <scope>NUCLEOTIDE SEQUENCE [LARGE SCALE GENOMIC DNA]</scope>
    <source>
        <strain evidence="2 3">BEL163</strain>
    </source>
</reference>
<dbReference type="Proteomes" id="UP000033725">
    <property type="component" value="Unassembled WGS sequence"/>
</dbReference>
<dbReference type="InterPro" id="IPR029058">
    <property type="entry name" value="AB_hydrolase_fold"/>
</dbReference>